<evidence type="ECO:0000256" key="2">
    <source>
        <dbReference type="SAM" id="MobiDB-lite"/>
    </source>
</evidence>
<gene>
    <name evidence="3" type="ORF">H9874_10015</name>
</gene>
<feature type="compositionally biased region" description="Low complexity" evidence="2">
    <location>
        <begin position="138"/>
        <end position="150"/>
    </location>
</feature>
<evidence type="ECO:0000313" key="3">
    <source>
        <dbReference type="EMBL" id="HIW79460.1"/>
    </source>
</evidence>
<dbReference type="AlphaFoldDB" id="A0A9D1R253"/>
<reference evidence="3" key="1">
    <citation type="journal article" date="2021" name="PeerJ">
        <title>Extensive microbial diversity within the chicken gut microbiome revealed by metagenomics and culture.</title>
        <authorList>
            <person name="Gilroy R."/>
            <person name="Ravi A."/>
            <person name="Getino M."/>
            <person name="Pursley I."/>
            <person name="Horton D.L."/>
            <person name="Alikhan N.F."/>
            <person name="Baker D."/>
            <person name="Gharbi K."/>
            <person name="Hall N."/>
            <person name="Watson M."/>
            <person name="Adriaenssens E.M."/>
            <person name="Foster-Nyarko E."/>
            <person name="Jarju S."/>
            <person name="Secka A."/>
            <person name="Antonio M."/>
            <person name="Oren A."/>
            <person name="Chaudhuri R.R."/>
            <person name="La Ragione R."/>
            <person name="Hildebrand F."/>
            <person name="Pallen M.J."/>
        </authorList>
    </citation>
    <scope>NUCLEOTIDE SEQUENCE</scope>
    <source>
        <strain evidence="3">ChiSxjej5B17-1746</strain>
    </source>
</reference>
<reference evidence="3" key="2">
    <citation type="submission" date="2021-04" db="EMBL/GenBank/DDBJ databases">
        <authorList>
            <person name="Gilroy R."/>
        </authorList>
    </citation>
    <scope>NUCLEOTIDE SEQUENCE</scope>
    <source>
        <strain evidence="3">ChiSxjej5B17-1746</strain>
    </source>
</reference>
<name>A0A9D1R253_9BACT</name>
<feature type="coiled-coil region" evidence="1">
    <location>
        <begin position="45"/>
        <end position="94"/>
    </location>
</feature>
<evidence type="ECO:0000313" key="4">
    <source>
        <dbReference type="Proteomes" id="UP000824264"/>
    </source>
</evidence>
<keyword evidence="1" id="KW-0175">Coiled coil</keyword>
<organism evidence="3 4">
    <name type="scientific">Candidatus Bilophila faecipullorum</name>
    <dbReference type="NCBI Taxonomy" id="2838482"/>
    <lineage>
        <taxon>Bacteria</taxon>
        <taxon>Pseudomonadati</taxon>
        <taxon>Thermodesulfobacteriota</taxon>
        <taxon>Desulfovibrionia</taxon>
        <taxon>Desulfovibrionales</taxon>
        <taxon>Desulfovibrionaceae</taxon>
        <taxon>Bilophila</taxon>
    </lineage>
</organism>
<sequence>MSSRAVALIGAALLVAGGWIAHLYGKLELQEARYETRIADMAREVSEKEKARAEAVAAAERAARERLEKESARVASLSAELSDARKKLAKERQTFDARLQKVALAARRHCSGLSLEWVRLYNEALGLAAGAGPGGEGADPAGTAQNAGQAGTAGTGLRGDTLASPEDVLAHIRDYGGYCRGLESQLATLARVVSP</sequence>
<dbReference type="EMBL" id="DXGI01000374">
    <property type="protein sequence ID" value="HIW79460.1"/>
    <property type="molecule type" value="Genomic_DNA"/>
</dbReference>
<protein>
    <submittedName>
        <fullName evidence="3">Uncharacterized protein</fullName>
    </submittedName>
</protein>
<proteinExistence type="predicted"/>
<dbReference type="Proteomes" id="UP000824264">
    <property type="component" value="Unassembled WGS sequence"/>
</dbReference>
<feature type="region of interest" description="Disordered" evidence="2">
    <location>
        <begin position="132"/>
        <end position="159"/>
    </location>
</feature>
<evidence type="ECO:0000256" key="1">
    <source>
        <dbReference type="SAM" id="Coils"/>
    </source>
</evidence>
<accession>A0A9D1R253</accession>
<comment type="caution">
    <text evidence="3">The sequence shown here is derived from an EMBL/GenBank/DDBJ whole genome shotgun (WGS) entry which is preliminary data.</text>
</comment>